<dbReference type="RefSeq" id="WP_186847559.1">
    <property type="nucleotide sequence ID" value="NZ_JACOOX010000003.1"/>
</dbReference>
<proteinExistence type="predicted"/>
<accession>A0A8I0AP83</accession>
<name>A0A8I0AP83_9FIRM</name>
<protein>
    <submittedName>
        <fullName evidence="1">Uncharacterized protein</fullName>
    </submittedName>
</protein>
<organism evidence="1 2">
    <name type="scientific">Coprococcus hominis</name>
    <name type="common">ex Liu et al. 2022</name>
    <dbReference type="NCBI Taxonomy" id="2763039"/>
    <lineage>
        <taxon>Bacteria</taxon>
        <taxon>Bacillati</taxon>
        <taxon>Bacillota</taxon>
        <taxon>Clostridia</taxon>
        <taxon>Lachnospirales</taxon>
        <taxon>Lachnospiraceae</taxon>
        <taxon>Coprococcus</taxon>
    </lineage>
</organism>
<evidence type="ECO:0000313" key="1">
    <source>
        <dbReference type="EMBL" id="MBC5662525.1"/>
    </source>
</evidence>
<keyword evidence="2" id="KW-1185">Reference proteome</keyword>
<dbReference type="PROSITE" id="PS51257">
    <property type="entry name" value="PROKAR_LIPOPROTEIN"/>
    <property type="match status" value="1"/>
</dbReference>
<dbReference type="Proteomes" id="UP000615234">
    <property type="component" value="Unassembled WGS sequence"/>
</dbReference>
<evidence type="ECO:0000313" key="2">
    <source>
        <dbReference type="Proteomes" id="UP000615234"/>
    </source>
</evidence>
<sequence>MERLLLIQKRIKKYLLLIGGIVILLSGCDKKESSDMFVLDQEKKSIQGEVQNSELGEKLKVPQSVDCKMETEDADLQAILISDKSVCIPDVEQLYTMKCSRERLDASYKKKISEVIFGETALYIYDGNPLISECDEQIQYCKNKQNISDTFYKQYYQASIEELEQQKKTAQEIREKNIDFSADQYIGMINDQKYLLTFYGNEDYCESFELMLYPENSMEKFFEIDNGYGLVQPTDILSENELLYSDLLNYSENEEDLSAGNQCSKTIEEAIDTALGYAGACVSLPVDTGCVEPFCVSYIKGETEEEVLLCDGYSITFLPKIEQVTPFVSDLYYVESIAGQYDNRNDSQSSIMTNGLILRIVISSKGVVGIGCVMPVKQDEKAKKVERLLTWDEIMEALKNGLPEYLKKHGASYSQIAFNHVELTYYLEETEEGYCYIPVWLFANIDAQLQVPDQLILLDARNGRFVEIK</sequence>
<reference evidence="1 2" key="1">
    <citation type="submission" date="2020-08" db="EMBL/GenBank/DDBJ databases">
        <title>Genome public.</title>
        <authorList>
            <person name="Liu C."/>
            <person name="Sun Q."/>
        </authorList>
    </citation>
    <scope>NUCLEOTIDE SEQUENCE [LARGE SCALE GENOMIC DNA]</scope>
    <source>
        <strain evidence="1 2">NSJ-10</strain>
    </source>
</reference>
<comment type="caution">
    <text evidence="1">The sequence shown here is derived from an EMBL/GenBank/DDBJ whole genome shotgun (WGS) entry which is preliminary data.</text>
</comment>
<dbReference type="AlphaFoldDB" id="A0A8I0AP83"/>
<gene>
    <name evidence="1" type="ORF">H8S09_06385</name>
</gene>
<dbReference type="EMBL" id="JACOOX010000003">
    <property type="protein sequence ID" value="MBC5662525.1"/>
    <property type="molecule type" value="Genomic_DNA"/>
</dbReference>